<name>A0ABX0LCX2_9NEIS</name>
<reference evidence="1 2" key="1">
    <citation type="submission" date="2020-03" db="EMBL/GenBank/DDBJ databases">
        <title>Draft genome sequence of environmentally isolated cultures.</title>
        <authorList>
            <person name="Wilson H.S."/>
            <person name="De Leon M.E."/>
        </authorList>
    </citation>
    <scope>NUCLEOTIDE SEQUENCE [LARGE SCALE GENOMIC DNA]</scope>
    <source>
        <strain evidence="1 2">HSC-31F16</strain>
    </source>
</reference>
<dbReference type="Proteomes" id="UP001515641">
    <property type="component" value="Unassembled WGS sequence"/>
</dbReference>
<accession>A0ABX0LCX2</accession>
<comment type="caution">
    <text evidence="1">The sequence shown here is derived from an EMBL/GenBank/DDBJ whole genome shotgun (WGS) entry which is preliminary data.</text>
</comment>
<evidence type="ECO:0000313" key="2">
    <source>
        <dbReference type="Proteomes" id="UP001515641"/>
    </source>
</evidence>
<organism evidence="1 2">
    <name type="scientific">Chromobacterium fluminis</name>
    <dbReference type="NCBI Taxonomy" id="3044269"/>
    <lineage>
        <taxon>Bacteria</taxon>
        <taxon>Pseudomonadati</taxon>
        <taxon>Pseudomonadota</taxon>
        <taxon>Betaproteobacteria</taxon>
        <taxon>Neisseriales</taxon>
        <taxon>Chromobacteriaceae</taxon>
        <taxon>Chromobacterium</taxon>
    </lineage>
</organism>
<gene>
    <name evidence="1" type="ORF">HA052_26590</name>
</gene>
<dbReference type="EMBL" id="JAAOMA010000091">
    <property type="protein sequence ID" value="NHR08761.1"/>
    <property type="molecule type" value="Genomic_DNA"/>
</dbReference>
<evidence type="ECO:0000313" key="1">
    <source>
        <dbReference type="EMBL" id="NHR08761.1"/>
    </source>
</evidence>
<sequence>MATYLIDPRRNGGDQFAVEADSHGDAAKLAACEIFPKLAQHIRAPGSPYFIHLESGSDEGSGMFKLWKFLRGAGNQQSDHGEPFHVMER</sequence>
<dbReference type="RefSeq" id="WP_166454357.1">
    <property type="nucleotide sequence ID" value="NZ_JAAOMA010000091.1"/>
</dbReference>
<protein>
    <submittedName>
        <fullName evidence="1">Uncharacterized protein</fullName>
    </submittedName>
</protein>
<keyword evidence="2" id="KW-1185">Reference proteome</keyword>
<proteinExistence type="predicted"/>